<evidence type="ECO:0000313" key="8">
    <source>
        <dbReference type="Proteomes" id="UP001232992"/>
    </source>
</evidence>
<dbReference type="EC" id="2.7.13.3" evidence="2"/>
<evidence type="ECO:0000256" key="2">
    <source>
        <dbReference type="ARBA" id="ARBA00012438"/>
    </source>
</evidence>
<keyword evidence="5" id="KW-0902">Two-component regulatory system</keyword>
<evidence type="ECO:0000256" key="4">
    <source>
        <dbReference type="ARBA" id="ARBA00022777"/>
    </source>
</evidence>
<keyword evidence="3" id="KW-0597">Phosphoprotein</keyword>
<accession>A0ABT7BSU2</accession>
<dbReference type="CDD" id="cd00082">
    <property type="entry name" value="HisKA"/>
    <property type="match status" value="1"/>
</dbReference>
<evidence type="ECO:0000256" key="5">
    <source>
        <dbReference type="ARBA" id="ARBA00023012"/>
    </source>
</evidence>
<dbReference type="Proteomes" id="UP001232992">
    <property type="component" value="Unassembled WGS sequence"/>
</dbReference>
<comment type="caution">
    <text evidence="7">The sequence shown here is derived from an EMBL/GenBank/DDBJ whole genome shotgun (WGS) entry which is preliminary data.</text>
</comment>
<name>A0ABT7BSU2_9CYAN</name>
<keyword evidence="8" id="KW-1185">Reference proteome</keyword>
<feature type="domain" description="Histidine kinase" evidence="6">
    <location>
        <begin position="234"/>
        <end position="453"/>
    </location>
</feature>
<dbReference type="Gene3D" id="3.30.565.10">
    <property type="entry name" value="Histidine kinase-like ATPase, C-terminal domain"/>
    <property type="match status" value="1"/>
</dbReference>
<dbReference type="RefSeq" id="WP_283756911.1">
    <property type="nucleotide sequence ID" value="NZ_JAQOSQ010000002.1"/>
</dbReference>
<dbReference type="Pfam" id="PF00512">
    <property type="entry name" value="HisKA"/>
    <property type="match status" value="1"/>
</dbReference>
<evidence type="ECO:0000259" key="6">
    <source>
        <dbReference type="PROSITE" id="PS50109"/>
    </source>
</evidence>
<evidence type="ECO:0000256" key="1">
    <source>
        <dbReference type="ARBA" id="ARBA00000085"/>
    </source>
</evidence>
<dbReference type="SMART" id="SM00388">
    <property type="entry name" value="HisKA"/>
    <property type="match status" value="1"/>
</dbReference>
<dbReference type="PROSITE" id="PS50109">
    <property type="entry name" value="HIS_KIN"/>
    <property type="match status" value="1"/>
</dbReference>
<proteinExistence type="predicted"/>
<reference evidence="7 8" key="1">
    <citation type="submission" date="2023-01" db="EMBL/GenBank/DDBJ databases">
        <title>Novel diversity within Roseofilum (Cyanobacteria; Desertifilaceae) from marine benthic mats with descriptions of four novel species.</title>
        <authorList>
            <person name="Wang Y."/>
            <person name="Berthold D.E."/>
            <person name="Hu J."/>
            <person name="Lefler F.W."/>
            <person name="Laughinghouse H.D. IV."/>
        </authorList>
    </citation>
    <scope>NUCLEOTIDE SEQUENCE [LARGE SCALE GENOMIC DNA]</scope>
    <source>
        <strain evidence="7 8">BLCC-M143</strain>
    </source>
</reference>
<sequence>MVQWTIPTLSEILARAQPAAIADSNTKAERSWCGAIAAVNLLLDRTPDNPGLILASSPILTYSHLPIATWLFSSAPSSHPTQFQLPPATASSKLGSPCNATPTPGRILLLPNDPLKTEQFALILTPNFSLLLVLETLVTGNLGFRFSFDPDVVTLAWDALRSRVMLTGTASDLQHLACLHGELPIVAPPYQTVSDFSQLMVQYLPEPWVSPCETRAAKPAPVTPYAADLELLQAIAHEVKTPLSTIRTYTRLLLKRDRLPSKVLERLQAIDRECTEQIDRFDLIFRAVELETTSDKLTATHLTATSLIEVLQESIPRWQKQANRRNITLEAVLPQQMPMVVSDPTLLERVLANAIDNFTSSLPTGSRVQVKLTPAGDRLKLQLVCHDGQCQHSSHLSPFKALGQLLMFQPETGNLSLNFSVTKNLFEAIGGKLLLRQHPQQGTTMTMFLPMGLGDYCHHFQR</sequence>
<dbReference type="GO" id="GO:0016301">
    <property type="term" value="F:kinase activity"/>
    <property type="evidence" value="ECO:0007669"/>
    <property type="project" value="UniProtKB-KW"/>
</dbReference>
<dbReference type="EMBL" id="JAQOSQ010000002">
    <property type="protein sequence ID" value="MDJ1182259.1"/>
    <property type="molecule type" value="Genomic_DNA"/>
</dbReference>
<keyword evidence="4 7" id="KW-0808">Transferase</keyword>
<protein>
    <recommendedName>
        <fullName evidence="2">histidine kinase</fullName>
        <ecNumber evidence="2">2.7.13.3</ecNumber>
    </recommendedName>
</protein>
<dbReference type="InterPro" id="IPR003661">
    <property type="entry name" value="HisK_dim/P_dom"/>
</dbReference>
<dbReference type="InterPro" id="IPR036097">
    <property type="entry name" value="HisK_dim/P_sf"/>
</dbReference>
<dbReference type="PANTHER" id="PTHR43547:SF2">
    <property type="entry name" value="HYBRID SIGNAL TRANSDUCTION HISTIDINE KINASE C"/>
    <property type="match status" value="1"/>
</dbReference>
<comment type="catalytic activity">
    <reaction evidence="1">
        <text>ATP + protein L-histidine = ADP + protein N-phospho-L-histidine.</text>
        <dbReference type="EC" id="2.7.13.3"/>
    </reaction>
</comment>
<dbReference type="SUPFAM" id="SSF47384">
    <property type="entry name" value="Homodimeric domain of signal transducing histidine kinase"/>
    <property type="match status" value="1"/>
</dbReference>
<keyword evidence="4 7" id="KW-0418">Kinase</keyword>
<dbReference type="Pfam" id="PF02518">
    <property type="entry name" value="HATPase_c"/>
    <property type="match status" value="1"/>
</dbReference>
<evidence type="ECO:0000313" key="7">
    <source>
        <dbReference type="EMBL" id="MDJ1182259.1"/>
    </source>
</evidence>
<dbReference type="InterPro" id="IPR036890">
    <property type="entry name" value="HATPase_C_sf"/>
</dbReference>
<dbReference type="PANTHER" id="PTHR43547">
    <property type="entry name" value="TWO-COMPONENT HISTIDINE KINASE"/>
    <property type="match status" value="1"/>
</dbReference>
<organism evidence="7 8">
    <name type="scientific">Roseofilum casamattae BLCC-M143</name>
    <dbReference type="NCBI Taxonomy" id="3022442"/>
    <lineage>
        <taxon>Bacteria</taxon>
        <taxon>Bacillati</taxon>
        <taxon>Cyanobacteriota</taxon>
        <taxon>Cyanophyceae</taxon>
        <taxon>Desertifilales</taxon>
        <taxon>Desertifilaceae</taxon>
        <taxon>Roseofilum</taxon>
        <taxon>Roseofilum casamattae</taxon>
    </lineage>
</organism>
<dbReference type="SUPFAM" id="SSF55874">
    <property type="entry name" value="ATPase domain of HSP90 chaperone/DNA topoisomerase II/histidine kinase"/>
    <property type="match status" value="1"/>
</dbReference>
<dbReference type="InterPro" id="IPR003594">
    <property type="entry name" value="HATPase_dom"/>
</dbReference>
<evidence type="ECO:0000256" key="3">
    <source>
        <dbReference type="ARBA" id="ARBA00022553"/>
    </source>
</evidence>
<dbReference type="InterPro" id="IPR005467">
    <property type="entry name" value="His_kinase_dom"/>
</dbReference>
<gene>
    <name evidence="7" type="ORF">PMH09_03550</name>
</gene>
<dbReference type="Gene3D" id="1.10.287.130">
    <property type="match status" value="1"/>
</dbReference>